<name>A0A2G8SKU5_9APHY</name>
<comment type="caution">
    <text evidence="1">The sequence shown here is derived from an EMBL/GenBank/DDBJ whole genome shotgun (WGS) entry which is preliminary data.</text>
</comment>
<protein>
    <submittedName>
        <fullName evidence="1">Uncharacterized protein</fullName>
    </submittedName>
</protein>
<dbReference type="Proteomes" id="UP000230002">
    <property type="component" value="Unassembled WGS sequence"/>
</dbReference>
<dbReference type="OrthoDB" id="2754195at2759"/>
<proteinExistence type="predicted"/>
<evidence type="ECO:0000313" key="1">
    <source>
        <dbReference type="EMBL" id="PIL34377.1"/>
    </source>
</evidence>
<sequence>MQHATELYAWERIIGAGGHVIPNVTLERATEDRYYLDLGFSGGWYMDPDWDQNPVDDVFTCIPTLPTRAIKQGAALSTNPPKSKAQIAKEHRSRAEREHIAYQMRLDDRYDELGQWYEELLEDVDDLNEDELPNEHDGARLFATLATRNDARAGINQDSVGALEGFVLARARAYTFDVRSALAALLPPPSPVHHRDMRGTRLLCDTLARPTALFACGFHGCQGYHGFEWPEINWHWRDAHRDESVWVPIFGGTLDRYIRATVWREGAELANRILGAAGLPLDTRMDRLDKLCRKGRLGCACGDPDLPERSLNWGQLVRHVHDHLKVDEYRRPCNGIPWIEDHRDLQSCIKLLPKSANTKAAFPHATADAGTTARVDSFRASRPEGTRLVCLLCVPMFNHKRAIALGLEPFLLPIADEIVYHMQAKHGIPFDEKNISFHPYVEPPPPEKVQLDLRKFCQD</sequence>
<dbReference type="STRING" id="1077348.A0A2G8SKU5"/>
<evidence type="ECO:0000313" key="2">
    <source>
        <dbReference type="Proteomes" id="UP000230002"/>
    </source>
</evidence>
<organism evidence="1 2">
    <name type="scientific">Ganoderma sinense ZZ0214-1</name>
    <dbReference type="NCBI Taxonomy" id="1077348"/>
    <lineage>
        <taxon>Eukaryota</taxon>
        <taxon>Fungi</taxon>
        <taxon>Dikarya</taxon>
        <taxon>Basidiomycota</taxon>
        <taxon>Agaricomycotina</taxon>
        <taxon>Agaricomycetes</taxon>
        <taxon>Polyporales</taxon>
        <taxon>Polyporaceae</taxon>
        <taxon>Ganoderma</taxon>
    </lineage>
</organism>
<dbReference type="EMBL" id="AYKW01000005">
    <property type="protein sequence ID" value="PIL34377.1"/>
    <property type="molecule type" value="Genomic_DNA"/>
</dbReference>
<reference evidence="1 2" key="1">
    <citation type="journal article" date="2015" name="Sci. Rep.">
        <title>Chromosome-level genome map provides insights into diverse defense mechanisms in the medicinal fungus Ganoderma sinense.</title>
        <authorList>
            <person name="Zhu Y."/>
            <person name="Xu J."/>
            <person name="Sun C."/>
            <person name="Zhou S."/>
            <person name="Xu H."/>
            <person name="Nelson D.R."/>
            <person name="Qian J."/>
            <person name="Song J."/>
            <person name="Luo H."/>
            <person name="Xiang L."/>
            <person name="Li Y."/>
            <person name="Xu Z."/>
            <person name="Ji A."/>
            <person name="Wang L."/>
            <person name="Lu S."/>
            <person name="Hayward A."/>
            <person name="Sun W."/>
            <person name="Li X."/>
            <person name="Schwartz D.C."/>
            <person name="Wang Y."/>
            <person name="Chen S."/>
        </authorList>
    </citation>
    <scope>NUCLEOTIDE SEQUENCE [LARGE SCALE GENOMIC DNA]</scope>
    <source>
        <strain evidence="1 2">ZZ0214-1</strain>
    </source>
</reference>
<dbReference type="AlphaFoldDB" id="A0A2G8SKU5"/>
<keyword evidence="2" id="KW-1185">Reference proteome</keyword>
<gene>
    <name evidence="1" type="ORF">GSI_03152</name>
</gene>
<accession>A0A2G8SKU5</accession>